<reference evidence="2 3" key="1">
    <citation type="submission" date="2024-11" db="EMBL/GenBank/DDBJ databases">
        <title>Chromosome-level genome assembly of the freshwater bivalve Anodonta woodiana.</title>
        <authorList>
            <person name="Chen X."/>
        </authorList>
    </citation>
    <scope>NUCLEOTIDE SEQUENCE [LARGE SCALE GENOMIC DNA]</scope>
    <source>
        <strain evidence="2">MN2024</strain>
        <tissue evidence="2">Gills</tissue>
    </source>
</reference>
<dbReference type="Gene3D" id="2.60.40.10">
    <property type="entry name" value="Immunoglobulins"/>
    <property type="match status" value="1"/>
</dbReference>
<dbReference type="PROSITE" id="PS50835">
    <property type="entry name" value="IG_LIKE"/>
    <property type="match status" value="1"/>
</dbReference>
<keyword evidence="3" id="KW-1185">Reference proteome</keyword>
<protein>
    <recommendedName>
        <fullName evidence="1">Ig-like domain-containing protein</fullName>
    </recommendedName>
</protein>
<dbReference type="AlphaFoldDB" id="A0ABD3VHK6"/>
<feature type="non-terminal residue" evidence="2">
    <location>
        <position position="187"/>
    </location>
</feature>
<dbReference type="Proteomes" id="UP001634394">
    <property type="component" value="Unassembled WGS sequence"/>
</dbReference>
<name>A0ABD3VHK6_SINWO</name>
<dbReference type="InterPro" id="IPR013783">
    <property type="entry name" value="Ig-like_fold"/>
</dbReference>
<sequence>MLTEDPNTAFVNIKYRSGVIVMTAIGTVGISKDPLYKDRVNFTGNTYHKLIAFILRNNTLSDAGIYTAVLTIPNRTIGSQMLIVKASPSKPQIVELEGPAVNGTNYHLNCSALSSSQPPNHNLSMFSEWRRDDMLISSSGRYIVSGTELTITSLSYKQYNGSALSCVAFEDQLVKSVNSDTFIMDVK</sequence>
<evidence type="ECO:0000313" key="2">
    <source>
        <dbReference type="EMBL" id="KAL3860955.1"/>
    </source>
</evidence>
<gene>
    <name evidence="2" type="ORF">ACJMK2_007049</name>
</gene>
<dbReference type="InterPro" id="IPR036179">
    <property type="entry name" value="Ig-like_dom_sf"/>
</dbReference>
<evidence type="ECO:0000259" key="1">
    <source>
        <dbReference type="PROSITE" id="PS50835"/>
    </source>
</evidence>
<organism evidence="2 3">
    <name type="scientific">Sinanodonta woodiana</name>
    <name type="common">Chinese pond mussel</name>
    <name type="synonym">Anodonta woodiana</name>
    <dbReference type="NCBI Taxonomy" id="1069815"/>
    <lineage>
        <taxon>Eukaryota</taxon>
        <taxon>Metazoa</taxon>
        <taxon>Spiralia</taxon>
        <taxon>Lophotrochozoa</taxon>
        <taxon>Mollusca</taxon>
        <taxon>Bivalvia</taxon>
        <taxon>Autobranchia</taxon>
        <taxon>Heteroconchia</taxon>
        <taxon>Palaeoheterodonta</taxon>
        <taxon>Unionida</taxon>
        <taxon>Unionoidea</taxon>
        <taxon>Unionidae</taxon>
        <taxon>Unioninae</taxon>
        <taxon>Sinanodonta</taxon>
    </lineage>
</organism>
<dbReference type="InterPro" id="IPR007110">
    <property type="entry name" value="Ig-like_dom"/>
</dbReference>
<feature type="domain" description="Ig-like" evidence="1">
    <location>
        <begin position="91"/>
        <end position="178"/>
    </location>
</feature>
<dbReference type="EMBL" id="JBJQND010000011">
    <property type="protein sequence ID" value="KAL3860955.1"/>
    <property type="molecule type" value="Genomic_DNA"/>
</dbReference>
<comment type="caution">
    <text evidence="2">The sequence shown here is derived from an EMBL/GenBank/DDBJ whole genome shotgun (WGS) entry which is preliminary data.</text>
</comment>
<proteinExistence type="predicted"/>
<evidence type="ECO:0000313" key="3">
    <source>
        <dbReference type="Proteomes" id="UP001634394"/>
    </source>
</evidence>
<dbReference type="SUPFAM" id="SSF48726">
    <property type="entry name" value="Immunoglobulin"/>
    <property type="match status" value="2"/>
</dbReference>
<accession>A0ABD3VHK6</accession>